<dbReference type="PANTHER" id="PTHR24126">
    <property type="entry name" value="ANKYRIN REPEAT, PH AND SEC7 DOMAIN CONTAINING PROTEIN SECG-RELATED"/>
    <property type="match status" value="1"/>
</dbReference>
<evidence type="ECO:0000256" key="2">
    <source>
        <dbReference type="ARBA" id="ARBA00023043"/>
    </source>
</evidence>
<dbReference type="EMBL" id="WIGN01000485">
    <property type="protein sequence ID" value="KAF6791063.1"/>
    <property type="molecule type" value="Genomic_DNA"/>
</dbReference>
<dbReference type="PROSITE" id="PS50088">
    <property type="entry name" value="ANK_REPEAT"/>
    <property type="match status" value="2"/>
</dbReference>
<dbReference type="InterPro" id="IPR002110">
    <property type="entry name" value="Ankyrin_rpt"/>
</dbReference>
<evidence type="ECO:0000313" key="5">
    <source>
        <dbReference type="Proteomes" id="UP000652219"/>
    </source>
</evidence>
<keyword evidence="5" id="KW-1185">Reference proteome</keyword>
<reference evidence="4 5" key="1">
    <citation type="journal article" date="2020" name="Phytopathology">
        <title>Genome Sequence Resources of Colletotrichum truncatum, C. plurivorum, C. musicola, and C. sojae: Four Species Pathogenic to Soybean (Glycine max).</title>
        <authorList>
            <person name="Rogerio F."/>
            <person name="Boufleur T.R."/>
            <person name="Ciampi-Guillardi M."/>
            <person name="Sukno S.A."/>
            <person name="Thon M.R."/>
            <person name="Massola Junior N.S."/>
            <person name="Baroncelli R."/>
        </authorList>
    </citation>
    <scope>NUCLEOTIDE SEQUENCE [LARGE SCALE GENOMIC DNA]</scope>
    <source>
        <strain evidence="4 5">LFN0009</strain>
    </source>
</reference>
<dbReference type="AlphaFoldDB" id="A0A8H6IQX4"/>
<keyword evidence="1" id="KW-0677">Repeat</keyword>
<evidence type="ECO:0000256" key="3">
    <source>
        <dbReference type="PROSITE-ProRule" id="PRU00023"/>
    </source>
</evidence>
<dbReference type="Pfam" id="PF12796">
    <property type="entry name" value="Ank_2"/>
    <property type="match status" value="1"/>
</dbReference>
<organism evidence="4 5">
    <name type="scientific">Colletotrichum sojae</name>
    <dbReference type="NCBI Taxonomy" id="2175907"/>
    <lineage>
        <taxon>Eukaryota</taxon>
        <taxon>Fungi</taxon>
        <taxon>Dikarya</taxon>
        <taxon>Ascomycota</taxon>
        <taxon>Pezizomycotina</taxon>
        <taxon>Sordariomycetes</taxon>
        <taxon>Hypocreomycetidae</taxon>
        <taxon>Glomerellales</taxon>
        <taxon>Glomerellaceae</taxon>
        <taxon>Colletotrichum</taxon>
        <taxon>Colletotrichum orchidearum species complex</taxon>
    </lineage>
</organism>
<dbReference type="PANTHER" id="PTHR24126:SF14">
    <property type="entry name" value="ANK_REP_REGION DOMAIN-CONTAINING PROTEIN"/>
    <property type="match status" value="1"/>
</dbReference>
<dbReference type="PROSITE" id="PS50297">
    <property type="entry name" value="ANK_REP_REGION"/>
    <property type="match status" value="2"/>
</dbReference>
<keyword evidence="2 3" id="KW-0040">ANK repeat</keyword>
<accession>A0A8H6IQX4</accession>
<feature type="repeat" description="ANK" evidence="3">
    <location>
        <begin position="109"/>
        <end position="141"/>
    </location>
</feature>
<comment type="caution">
    <text evidence="4">The sequence shown here is derived from an EMBL/GenBank/DDBJ whole genome shotgun (WGS) entry which is preliminary data.</text>
</comment>
<evidence type="ECO:0000313" key="4">
    <source>
        <dbReference type="EMBL" id="KAF6791063.1"/>
    </source>
</evidence>
<dbReference type="SUPFAM" id="SSF48403">
    <property type="entry name" value="Ankyrin repeat"/>
    <property type="match status" value="1"/>
</dbReference>
<proteinExistence type="predicted"/>
<dbReference type="Gene3D" id="1.25.40.20">
    <property type="entry name" value="Ankyrin repeat-containing domain"/>
    <property type="match status" value="1"/>
</dbReference>
<dbReference type="SMART" id="SM00248">
    <property type="entry name" value="ANK"/>
    <property type="match status" value="2"/>
</dbReference>
<protein>
    <recommendedName>
        <fullName evidence="6">Ankyrin repeat protein</fullName>
    </recommendedName>
</protein>
<evidence type="ECO:0000256" key="1">
    <source>
        <dbReference type="ARBA" id="ARBA00022737"/>
    </source>
</evidence>
<dbReference type="InterPro" id="IPR036770">
    <property type="entry name" value="Ankyrin_rpt-contain_sf"/>
</dbReference>
<name>A0A8H6IQX4_9PEZI</name>
<gene>
    <name evidence="4" type="ORF">CSOJ01_14421</name>
</gene>
<evidence type="ECO:0008006" key="6">
    <source>
        <dbReference type="Google" id="ProtNLM"/>
    </source>
</evidence>
<sequence length="170" mass="18054">MSHLEVLNHTTEMLRRITSANRPGEAVYAILRYSGAIYLRQGTAMNRIDPDAIIASQHIVGHAVPLPADQCATGYIPRTAEGTSTWGDAVFEGLLLLEKGAVANAEGGDFGNALQAATIGGHQEIVQLLLENGADVNAQGGHYSNALYAASDEGHQEIVQLLLTHRANVS</sequence>
<feature type="repeat" description="ANK" evidence="3">
    <location>
        <begin position="142"/>
        <end position="170"/>
    </location>
</feature>
<dbReference type="Proteomes" id="UP000652219">
    <property type="component" value="Unassembled WGS sequence"/>
</dbReference>